<gene>
    <name evidence="2" type="ORF">BC938DRAFT_481884</name>
</gene>
<sequence length="236" mass="26920">MDRNRCRRHRRCNHWRDPCRAPQRPRAPIHHLHGSELCRIWRDLFHSDASRLVCGSDFPTHPNKGVRESFLAYQRRQNPRFGLKDSQTRDADDLFSSAMAGGTTGGLLYSLVRGPKGVLPGFFVFSLLCTAGQAVYTVANRYRQSLILQSPVHEGDDAFAHEQYQPSTTTKGKWKALWDLLEVPEWSPVRRLTDEEYKAILDAKLMELEEEVEWLDRELATGGRIEASGEGEGEKG</sequence>
<keyword evidence="1" id="KW-1133">Transmembrane helix</keyword>
<dbReference type="EMBL" id="RBNJ01000662">
    <property type="protein sequence ID" value="RUS34203.1"/>
    <property type="molecule type" value="Genomic_DNA"/>
</dbReference>
<keyword evidence="1" id="KW-0472">Membrane</keyword>
<dbReference type="Proteomes" id="UP000274822">
    <property type="component" value="Unassembled WGS sequence"/>
</dbReference>
<reference evidence="2 3" key="1">
    <citation type="journal article" date="2018" name="New Phytol.">
        <title>Phylogenomics of Endogonaceae and evolution of mycorrhizas within Mucoromycota.</title>
        <authorList>
            <person name="Chang Y."/>
            <person name="Desiro A."/>
            <person name="Na H."/>
            <person name="Sandor L."/>
            <person name="Lipzen A."/>
            <person name="Clum A."/>
            <person name="Barry K."/>
            <person name="Grigoriev I.V."/>
            <person name="Martin F.M."/>
            <person name="Stajich J.E."/>
            <person name="Smith M.E."/>
            <person name="Bonito G."/>
            <person name="Spatafora J.W."/>
        </authorList>
    </citation>
    <scope>NUCLEOTIDE SEQUENCE [LARGE SCALE GENOMIC DNA]</scope>
    <source>
        <strain evidence="2 3">AD002</strain>
    </source>
</reference>
<organism evidence="2 3">
    <name type="scientific">Jimgerdemannia flammicorona</name>
    <dbReference type="NCBI Taxonomy" id="994334"/>
    <lineage>
        <taxon>Eukaryota</taxon>
        <taxon>Fungi</taxon>
        <taxon>Fungi incertae sedis</taxon>
        <taxon>Mucoromycota</taxon>
        <taxon>Mucoromycotina</taxon>
        <taxon>Endogonomycetes</taxon>
        <taxon>Endogonales</taxon>
        <taxon>Endogonaceae</taxon>
        <taxon>Jimgerdemannia</taxon>
    </lineage>
</organism>
<feature type="transmembrane region" description="Helical" evidence="1">
    <location>
        <begin position="94"/>
        <end position="112"/>
    </location>
</feature>
<dbReference type="AlphaFoldDB" id="A0A433QWL3"/>
<dbReference type="PANTHER" id="PTHR41390">
    <property type="entry name" value="CHROMOSOME 7, WHOLE GENOME SHOTGUN SEQUENCE"/>
    <property type="match status" value="1"/>
</dbReference>
<comment type="caution">
    <text evidence="2">The sequence shown here is derived from an EMBL/GenBank/DDBJ whole genome shotgun (WGS) entry which is preliminary data.</text>
</comment>
<evidence type="ECO:0000313" key="3">
    <source>
        <dbReference type="Proteomes" id="UP000274822"/>
    </source>
</evidence>
<accession>A0A433QWL3</accession>
<keyword evidence="3" id="KW-1185">Reference proteome</keyword>
<protein>
    <submittedName>
        <fullName evidence="2">Uncharacterized protein</fullName>
    </submittedName>
</protein>
<dbReference type="PANTHER" id="PTHR41390:SF1">
    <property type="entry name" value="NADH-UBIQUINONE OXIDOREDUCTASE 213 KDA SUBUNIT"/>
    <property type="match status" value="1"/>
</dbReference>
<keyword evidence="1" id="KW-0812">Transmembrane</keyword>
<feature type="transmembrane region" description="Helical" evidence="1">
    <location>
        <begin position="118"/>
        <end position="139"/>
    </location>
</feature>
<proteinExistence type="predicted"/>
<name>A0A433QWL3_9FUNG</name>
<evidence type="ECO:0000256" key="1">
    <source>
        <dbReference type="SAM" id="Phobius"/>
    </source>
</evidence>
<evidence type="ECO:0000313" key="2">
    <source>
        <dbReference type="EMBL" id="RUS34203.1"/>
    </source>
</evidence>